<proteinExistence type="predicted"/>
<comment type="caution">
    <text evidence="3">The sequence shown here is derived from an EMBL/GenBank/DDBJ whole genome shotgun (WGS) entry which is preliminary data.</text>
</comment>
<dbReference type="PANTHER" id="PTHR37048:SF2">
    <property type="entry name" value="QUESTIONABLE PROTEIN"/>
    <property type="match status" value="1"/>
</dbReference>
<dbReference type="Proteomes" id="UP001270362">
    <property type="component" value="Unassembled WGS sequence"/>
</dbReference>
<evidence type="ECO:0000256" key="1">
    <source>
        <dbReference type="SAM" id="MobiDB-lite"/>
    </source>
</evidence>
<accession>A0AAE0X8D4</accession>
<reference evidence="3" key="2">
    <citation type="submission" date="2023-06" db="EMBL/GenBank/DDBJ databases">
        <authorList>
            <consortium name="Lawrence Berkeley National Laboratory"/>
            <person name="Haridas S."/>
            <person name="Hensen N."/>
            <person name="Bonometti L."/>
            <person name="Westerberg I."/>
            <person name="Brannstrom I.O."/>
            <person name="Guillou S."/>
            <person name="Cros-Aarteil S."/>
            <person name="Calhoun S."/>
            <person name="Kuo A."/>
            <person name="Mondo S."/>
            <person name="Pangilinan J."/>
            <person name="Riley R."/>
            <person name="Labutti K."/>
            <person name="Andreopoulos B."/>
            <person name="Lipzen A."/>
            <person name="Chen C."/>
            <person name="Yanf M."/>
            <person name="Daum C."/>
            <person name="Ng V."/>
            <person name="Clum A."/>
            <person name="Steindorff A."/>
            <person name="Ohm R."/>
            <person name="Martin F."/>
            <person name="Silar P."/>
            <person name="Natvig D."/>
            <person name="Lalanne C."/>
            <person name="Gautier V."/>
            <person name="Ament-Velasquez S.L."/>
            <person name="Kruys A."/>
            <person name="Hutchinson M.I."/>
            <person name="Powell A.J."/>
            <person name="Barry K."/>
            <person name="Miller A.N."/>
            <person name="Grigoriev I.V."/>
            <person name="Debuchy R."/>
            <person name="Gladieux P."/>
            <person name="Thoren M.H."/>
            <person name="Johannesson H."/>
        </authorList>
    </citation>
    <scope>NUCLEOTIDE SEQUENCE</scope>
    <source>
        <strain evidence="3">CBS 314.62</strain>
    </source>
</reference>
<evidence type="ECO:0000256" key="2">
    <source>
        <dbReference type="SAM" id="Phobius"/>
    </source>
</evidence>
<dbReference type="AlphaFoldDB" id="A0AAE0X8D4"/>
<feature type="region of interest" description="Disordered" evidence="1">
    <location>
        <begin position="196"/>
        <end position="219"/>
    </location>
</feature>
<reference evidence="3" key="1">
    <citation type="journal article" date="2023" name="Mol. Phylogenet. Evol.">
        <title>Genome-scale phylogeny and comparative genomics of the fungal order Sordariales.</title>
        <authorList>
            <person name="Hensen N."/>
            <person name="Bonometti L."/>
            <person name="Westerberg I."/>
            <person name="Brannstrom I.O."/>
            <person name="Guillou S."/>
            <person name="Cros-Aarteil S."/>
            <person name="Calhoun S."/>
            <person name="Haridas S."/>
            <person name="Kuo A."/>
            <person name="Mondo S."/>
            <person name="Pangilinan J."/>
            <person name="Riley R."/>
            <person name="LaButti K."/>
            <person name="Andreopoulos B."/>
            <person name="Lipzen A."/>
            <person name="Chen C."/>
            <person name="Yan M."/>
            <person name="Daum C."/>
            <person name="Ng V."/>
            <person name="Clum A."/>
            <person name="Steindorff A."/>
            <person name="Ohm R.A."/>
            <person name="Martin F."/>
            <person name="Silar P."/>
            <person name="Natvig D.O."/>
            <person name="Lalanne C."/>
            <person name="Gautier V."/>
            <person name="Ament-Velasquez S.L."/>
            <person name="Kruys A."/>
            <person name="Hutchinson M.I."/>
            <person name="Powell A.J."/>
            <person name="Barry K."/>
            <person name="Miller A.N."/>
            <person name="Grigoriev I.V."/>
            <person name="Debuchy R."/>
            <person name="Gladieux P."/>
            <person name="Hiltunen Thoren M."/>
            <person name="Johannesson H."/>
        </authorList>
    </citation>
    <scope>NUCLEOTIDE SEQUENCE</scope>
    <source>
        <strain evidence="3">CBS 314.62</strain>
    </source>
</reference>
<organism evidence="3 4">
    <name type="scientific">Podospora appendiculata</name>
    <dbReference type="NCBI Taxonomy" id="314037"/>
    <lineage>
        <taxon>Eukaryota</taxon>
        <taxon>Fungi</taxon>
        <taxon>Dikarya</taxon>
        <taxon>Ascomycota</taxon>
        <taxon>Pezizomycotina</taxon>
        <taxon>Sordariomycetes</taxon>
        <taxon>Sordariomycetidae</taxon>
        <taxon>Sordariales</taxon>
        <taxon>Podosporaceae</taxon>
        <taxon>Podospora</taxon>
    </lineage>
</organism>
<name>A0AAE0X8D4_9PEZI</name>
<evidence type="ECO:0000313" key="3">
    <source>
        <dbReference type="EMBL" id="KAK3687965.1"/>
    </source>
</evidence>
<feature type="compositionally biased region" description="Low complexity" evidence="1">
    <location>
        <begin position="198"/>
        <end position="208"/>
    </location>
</feature>
<keyword evidence="2" id="KW-0472">Membrane</keyword>
<keyword evidence="4" id="KW-1185">Reference proteome</keyword>
<gene>
    <name evidence="3" type="ORF">B0T22DRAFT_141727</name>
</gene>
<feature type="transmembrane region" description="Helical" evidence="2">
    <location>
        <begin position="339"/>
        <end position="359"/>
    </location>
</feature>
<feature type="transmembrane region" description="Helical" evidence="2">
    <location>
        <begin position="366"/>
        <end position="388"/>
    </location>
</feature>
<protein>
    <submittedName>
        <fullName evidence="3">Uncharacterized protein</fullName>
    </submittedName>
</protein>
<keyword evidence="2" id="KW-0812">Transmembrane</keyword>
<evidence type="ECO:0000313" key="4">
    <source>
        <dbReference type="Proteomes" id="UP001270362"/>
    </source>
</evidence>
<sequence length="418" mass="46370">MPGITAAQVNGRHGRNRQSRQLSLTPRSTHLAGRIMWLPKKEDIDTVEPRLEEGCYNHPVAILSPEISDADVDILIMTSFNRTDLETRYAHNPAVRAMYLPINPSPPHPDNNMLLYLASGQMERHSYVNTKDHYTIRFAILRPYRGNKEYVLTPASYKELVKYAKYSPGIVPGAVQGTISQLPSPVITEERLDRLHRITSSSRARSPSTPRPPPVRYHDVQPQRAPLEVGLFGRQAQRVPDEEAPLYQPGPSYGATLPYSNGARADHVRSVYDGFQAGWPLGGHPRAICRRTTAHAVPSDDAGGSSIWSSLVRSIGRGLRGVGRGLRGVLNCLPQRSTVFAALPWLFAAAVVGPAFYGAYWTGIKLVALVGKLVAGIALAWANFVGFFKALPGRVWEWIQSLLSRSARQGFKWLKRMK</sequence>
<feature type="region of interest" description="Disordered" evidence="1">
    <location>
        <begin position="1"/>
        <end position="23"/>
    </location>
</feature>
<dbReference type="PANTHER" id="PTHR37048">
    <property type="entry name" value="QUESTIONABLE PROTEIN"/>
    <property type="match status" value="1"/>
</dbReference>
<dbReference type="EMBL" id="JAULSO010000002">
    <property type="protein sequence ID" value="KAK3687965.1"/>
    <property type="molecule type" value="Genomic_DNA"/>
</dbReference>
<keyword evidence="2" id="KW-1133">Transmembrane helix</keyword>